<dbReference type="Gene3D" id="3.30.1490.20">
    <property type="entry name" value="ATP-grasp fold, A domain"/>
    <property type="match status" value="1"/>
</dbReference>
<evidence type="ECO:0000256" key="1">
    <source>
        <dbReference type="ARBA" id="ARBA00001936"/>
    </source>
</evidence>
<protein>
    <recommendedName>
        <fullName evidence="19 22">D-alanine--D-alanine ligase</fullName>
        <ecNumber evidence="6 22">6.3.2.4</ecNumber>
    </recommendedName>
    <alternativeName>
        <fullName evidence="21 22">D-Ala-D-Ala ligase</fullName>
    </alternativeName>
    <alternativeName>
        <fullName evidence="20 22">D-alanylalanine synthetase</fullName>
    </alternativeName>
</protein>
<comment type="similarity">
    <text evidence="5 22">Belongs to the D-alanine--D-alanine ligase family.</text>
</comment>
<dbReference type="InterPro" id="IPR005905">
    <property type="entry name" value="D_ala_D_ala"/>
</dbReference>
<evidence type="ECO:0000256" key="17">
    <source>
        <dbReference type="ARBA" id="ARBA00047614"/>
    </source>
</evidence>
<evidence type="ECO:0000256" key="4">
    <source>
        <dbReference type="ARBA" id="ARBA00004752"/>
    </source>
</evidence>
<comment type="pathway">
    <text evidence="4 22">Cell wall biogenesis; peptidoglycan biosynthesis.</text>
</comment>
<dbReference type="InterPro" id="IPR013815">
    <property type="entry name" value="ATP_grasp_subdomain_1"/>
</dbReference>
<dbReference type="InterPro" id="IPR011127">
    <property type="entry name" value="Dala_Dala_lig_N"/>
</dbReference>
<evidence type="ECO:0000256" key="9">
    <source>
        <dbReference type="ARBA" id="ARBA00022723"/>
    </source>
</evidence>
<evidence type="ECO:0000256" key="26">
    <source>
        <dbReference type="PROSITE-ProRule" id="PRU00409"/>
    </source>
</evidence>
<dbReference type="RefSeq" id="WP_183683749.1">
    <property type="nucleotide sequence ID" value="NZ_JACHHH010000005.1"/>
</dbReference>
<dbReference type="GO" id="GO:0005524">
    <property type="term" value="F:ATP binding"/>
    <property type="evidence" value="ECO:0007669"/>
    <property type="project" value="UniProtKB-UniRule"/>
</dbReference>
<evidence type="ECO:0000256" key="20">
    <source>
        <dbReference type="ARBA" id="ARBA00076288"/>
    </source>
</evidence>
<evidence type="ECO:0000256" key="11">
    <source>
        <dbReference type="ARBA" id="ARBA00022840"/>
    </source>
</evidence>
<accession>A0A7W9SFD7</accession>
<evidence type="ECO:0000313" key="29">
    <source>
        <dbReference type="Proteomes" id="UP000522163"/>
    </source>
</evidence>
<feature type="binding site" evidence="25">
    <location>
        <position position="305"/>
    </location>
    <ligand>
        <name>Mg(2+)</name>
        <dbReference type="ChEBI" id="CHEBI:18420"/>
        <label>1</label>
    </ligand>
</feature>
<evidence type="ECO:0000256" key="16">
    <source>
        <dbReference type="ARBA" id="ARBA00023316"/>
    </source>
</evidence>
<feature type="active site" evidence="23">
    <location>
        <position position="328"/>
    </location>
</feature>
<evidence type="ECO:0000256" key="10">
    <source>
        <dbReference type="ARBA" id="ARBA00022741"/>
    </source>
</evidence>
<evidence type="ECO:0000256" key="5">
    <source>
        <dbReference type="ARBA" id="ARBA00010871"/>
    </source>
</evidence>
<keyword evidence="7 22" id="KW-0963">Cytoplasm</keyword>
<evidence type="ECO:0000313" key="28">
    <source>
        <dbReference type="EMBL" id="MBB6041174.1"/>
    </source>
</evidence>
<dbReference type="UniPathway" id="UPA00219"/>
<dbReference type="NCBIfam" id="TIGR01205">
    <property type="entry name" value="D_ala_D_alaTIGR"/>
    <property type="match status" value="1"/>
</dbReference>
<evidence type="ECO:0000256" key="3">
    <source>
        <dbReference type="ARBA" id="ARBA00004496"/>
    </source>
</evidence>
<feature type="binding site" evidence="24">
    <location>
        <begin position="193"/>
        <end position="194"/>
    </location>
    <ligand>
        <name>ATP</name>
        <dbReference type="ChEBI" id="CHEBI:30616"/>
    </ligand>
</feature>
<dbReference type="FunFam" id="3.30.1490.20:FF:000007">
    <property type="entry name" value="D-alanine--D-alanine ligase"/>
    <property type="match status" value="1"/>
</dbReference>
<evidence type="ECO:0000256" key="8">
    <source>
        <dbReference type="ARBA" id="ARBA00022598"/>
    </source>
</evidence>
<organism evidence="28 29">
    <name type="scientific">Oribacterium sinus</name>
    <dbReference type="NCBI Taxonomy" id="237576"/>
    <lineage>
        <taxon>Bacteria</taxon>
        <taxon>Bacillati</taxon>
        <taxon>Bacillota</taxon>
        <taxon>Clostridia</taxon>
        <taxon>Lachnospirales</taxon>
        <taxon>Lachnospiraceae</taxon>
        <taxon>Oribacterium</taxon>
    </lineage>
</organism>
<feature type="binding site" evidence="24">
    <location>
        <begin position="223"/>
        <end position="230"/>
    </location>
    <ligand>
        <name>ATP</name>
        <dbReference type="ChEBI" id="CHEBI:30616"/>
    </ligand>
</feature>
<dbReference type="GO" id="GO:0046872">
    <property type="term" value="F:metal ion binding"/>
    <property type="evidence" value="ECO:0007669"/>
    <property type="project" value="UniProtKB-KW"/>
</dbReference>
<feature type="active site" evidence="23">
    <location>
        <position position="193"/>
    </location>
</feature>
<dbReference type="PROSITE" id="PS00844">
    <property type="entry name" value="DALA_DALA_LIGASE_2"/>
    <property type="match status" value="1"/>
</dbReference>
<keyword evidence="10 24" id="KW-0547">Nucleotide-binding</keyword>
<keyword evidence="12 25" id="KW-0460">Magnesium</keyword>
<comment type="caution">
    <text evidence="28">The sequence shown here is derived from an EMBL/GenBank/DDBJ whole genome shotgun (WGS) entry which is preliminary data.</text>
</comment>
<evidence type="ECO:0000256" key="19">
    <source>
        <dbReference type="ARBA" id="ARBA00068427"/>
    </source>
</evidence>
<dbReference type="PANTHER" id="PTHR23132:SF25">
    <property type="entry name" value="D-ALANINE--D-ALANINE LIGASE A"/>
    <property type="match status" value="1"/>
</dbReference>
<keyword evidence="11 26" id="KW-0067">ATP-binding</keyword>
<evidence type="ECO:0000256" key="14">
    <source>
        <dbReference type="ARBA" id="ARBA00022984"/>
    </source>
</evidence>
<dbReference type="GO" id="GO:0009252">
    <property type="term" value="P:peptidoglycan biosynthetic process"/>
    <property type="evidence" value="ECO:0007669"/>
    <property type="project" value="UniProtKB-UniRule"/>
</dbReference>
<gene>
    <name evidence="22" type="primary">ddl</name>
    <name evidence="28" type="ORF">HNQ46_001151</name>
</gene>
<evidence type="ECO:0000256" key="18">
    <source>
        <dbReference type="ARBA" id="ARBA00060592"/>
    </source>
</evidence>
<feature type="active site" evidence="23">
    <location>
        <position position="16"/>
    </location>
</feature>
<evidence type="ECO:0000256" key="21">
    <source>
        <dbReference type="ARBA" id="ARBA00077154"/>
    </source>
</evidence>
<evidence type="ECO:0000256" key="6">
    <source>
        <dbReference type="ARBA" id="ARBA00012216"/>
    </source>
</evidence>
<feature type="binding site" evidence="24">
    <location>
        <begin position="316"/>
        <end position="317"/>
    </location>
    <ligand>
        <name>ATP</name>
        <dbReference type="ChEBI" id="CHEBI:30616"/>
    </ligand>
</feature>
<reference evidence="28 29" key="1">
    <citation type="submission" date="2020-08" db="EMBL/GenBank/DDBJ databases">
        <title>Genomic Encyclopedia of Type Strains, Phase IV (KMG-IV): sequencing the most valuable type-strain genomes for metagenomic binning, comparative biology and taxonomic classification.</title>
        <authorList>
            <person name="Goeker M."/>
        </authorList>
    </citation>
    <scope>NUCLEOTIDE SEQUENCE [LARGE SCALE GENOMIC DNA]</scope>
    <source>
        <strain evidence="28 29">DSM 17245</strain>
    </source>
</reference>
<dbReference type="Gene3D" id="3.40.50.20">
    <property type="match status" value="1"/>
</dbReference>
<comment type="pathway">
    <text evidence="18">Glycan biosynthesis.</text>
</comment>
<dbReference type="InterPro" id="IPR000291">
    <property type="entry name" value="D-Ala_lig_Van_CS"/>
</dbReference>
<keyword evidence="14 22" id="KW-0573">Peptidoglycan synthesis</keyword>
<dbReference type="PROSITE" id="PS50975">
    <property type="entry name" value="ATP_GRASP"/>
    <property type="match status" value="1"/>
</dbReference>
<dbReference type="SUPFAM" id="SSF52440">
    <property type="entry name" value="PreATP-grasp domain"/>
    <property type="match status" value="1"/>
</dbReference>
<dbReference type="PANTHER" id="PTHR23132">
    <property type="entry name" value="D-ALANINE--D-ALANINE LIGASE"/>
    <property type="match status" value="1"/>
</dbReference>
<feature type="binding site" evidence="25">
    <location>
        <position position="319"/>
    </location>
    <ligand>
        <name>Mg(2+)</name>
        <dbReference type="ChEBI" id="CHEBI:18420"/>
        <label>2</label>
    </ligand>
</feature>
<dbReference type="EMBL" id="JACHHH010000005">
    <property type="protein sequence ID" value="MBB6041174.1"/>
    <property type="molecule type" value="Genomic_DNA"/>
</dbReference>
<comment type="cofactor">
    <cofactor evidence="1">
        <name>Mn(2+)</name>
        <dbReference type="ChEBI" id="CHEBI:29035"/>
    </cofactor>
</comment>
<dbReference type="PIRSF" id="PIRSF039102">
    <property type="entry name" value="Ddl/VanB"/>
    <property type="match status" value="1"/>
</dbReference>
<dbReference type="HAMAP" id="MF_00047">
    <property type="entry name" value="Dala_Dala_lig"/>
    <property type="match status" value="1"/>
</dbReference>
<dbReference type="InterPro" id="IPR011095">
    <property type="entry name" value="Dala_Dala_lig_C"/>
</dbReference>
<dbReference type="Proteomes" id="UP000522163">
    <property type="component" value="Unassembled WGS sequence"/>
</dbReference>
<evidence type="ECO:0000256" key="23">
    <source>
        <dbReference type="PIRSR" id="PIRSR039102-1"/>
    </source>
</evidence>
<comment type="subcellular location">
    <subcellularLocation>
        <location evidence="3 22">Cytoplasm</location>
    </subcellularLocation>
</comment>
<feature type="binding site" evidence="24">
    <location>
        <position position="137"/>
    </location>
    <ligand>
        <name>ATP</name>
        <dbReference type="ChEBI" id="CHEBI:30616"/>
    </ligand>
</feature>
<keyword evidence="8 22" id="KW-0436">Ligase</keyword>
<dbReference type="SUPFAM" id="SSF56059">
    <property type="entry name" value="Glutathione synthetase ATP-binding domain-like"/>
    <property type="match status" value="1"/>
</dbReference>
<evidence type="ECO:0000256" key="24">
    <source>
        <dbReference type="PIRSR" id="PIRSR039102-2"/>
    </source>
</evidence>
<feature type="binding site" evidence="25">
    <location>
        <position position="317"/>
    </location>
    <ligand>
        <name>Mg(2+)</name>
        <dbReference type="ChEBI" id="CHEBI:18420"/>
        <label>2</label>
    </ligand>
</feature>
<sequence length="356" mass="39487">MMRKTLVLLFGGQSTEHEVSCRSVLTIKRAVNQEKYKVLCIGITKSGEWIPVEKEEAIEDGSWKESAERAMILPDAKLSSVLFLGKNGESHLEKIDVVFPVLHGKDGEDGTIQGLLEIARIPYVGCGVLSSAISMDKVYTKMAVEKPLAKIGVRQAKYISFVRSQWENQEKIISKVEAALSYPVFVKPSNAGSSCGVSKAKDREALKMAVENALSVDRRVLVEESITGRELECAVFSGKEGQVESSSVGEILAAAEFYDYDAKYNNPDSKTELHPDIFGEIEEKIRKAAETVFLAVDGFSLSRVDFFLSGEEVIFNEINTMPGFTSISMYPMLFKKKGYSIEELVEKLLESAFHRP</sequence>
<keyword evidence="9 25" id="KW-0479">Metal-binding</keyword>
<dbReference type="Pfam" id="PF01820">
    <property type="entry name" value="Dala_Dala_lig_N"/>
    <property type="match status" value="1"/>
</dbReference>
<evidence type="ECO:0000259" key="27">
    <source>
        <dbReference type="PROSITE" id="PS50975"/>
    </source>
</evidence>
<dbReference type="GO" id="GO:0071555">
    <property type="term" value="P:cell wall organization"/>
    <property type="evidence" value="ECO:0007669"/>
    <property type="project" value="UniProtKB-KW"/>
</dbReference>
<dbReference type="EC" id="6.3.2.4" evidence="6 22"/>
<evidence type="ECO:0000256" key="25">
    <source>
        <dbReference type="PIRSR" id="PIRSR039102-3"/>
    </source>
</evidence>
<dbReference type="NCBIfam" id="NF002528">
    <property type="entry name" value="PRK01966.1-4"/>
    <property type="match status" value="1"/>
</dbReference>
<dbReference type="InterPro" id="IPR016185">
    <property type="entry name" value="PreATP-grasp_dom_sf"/>
</dbReference>
<evidence type="ECO:0000256" key="22">
    <source>
        <dbReference type="HAMAP-Rule" id="MF_00047"/>
    </source>
</evidence>
<dbReference type="Gene3D" id="3.30.470.20">
    <property type="entry name" value="ATP-grasp fold, B domain"/>
    <property type="match status" value="1"/>
</dbReference>
<evidence type="ECO:0000256" key="13">
    <source>
        <dbReference type="ARBA" id="ARBA00022960"/>
    </source>
</evidence>
<comment type="cofactor">
    <cofactor evidence="25">
        <name>Mg(2+)</name>
        <dbReference type="ChEBI" id="CHEBI:18420"/>
    </cofactor>
    <cofactor evidence="25">
        <name>Mn(2+)</name>
        <dbReference type="ChEBI" id="CHEBI:29035"/>
    </cofactor>
    <text evidence="25">Binds 2 magnesium or manganese ions per subunit.</text>
</comment>
<dbReference type="GO" id="GO:0005829">
    <property type="term" value="C:cytosol"/>
    <property type="evidence" value="ECO:0007669"/>
    <property type="project" value="TreeGrafter"/>
</dbReference>
<keyword evidence="16 22" id="KW-0961">Cell wall biogenesis/degradation</keyword>
<dbReference type="PROSITE" id="PS00843">
    <property type="entry name" value="DALA_DALA_LIGASE_1"/>
    <property type="match status" value="1"/>
</dbReference>
<dbReference type="GO" id="GO:0008360">
    <property type="term" value="P:regulation of cell shape"/>
    <property type="evidence" value="ECO:0007669"/>
    <property type="project" value="UniProtKB-KW"/>
</dbReference>
<evidence type="ECO:0000256" key="7">
    <source>
        <dbReference type="ARBA" id="ARBA00022490"/>
    </source>
</evidence>
<evidence type="ECO:0000256" key="15">
    <source>
        <dbReference type="ARBA" id="ARBA00023211"/>
    </source>
</evidence>
<dbReference type="Pfam" id="PF07478">
    <property type="entry name" value="Dala_Dala_lig_C"/>
    <property type="match status" value="1"/>
</dbReference>
<evidence type="ECO:0000256" key="12">
    <source>
        <dbReference type="ARBA" id="ARBA00022842"/>
    </source>
</evidence>
<comment type="function">
    <text evidence="2 22">Cell wall formation.</text>
</comment>
<proteinExistence type="inferred from homology"/>
<name>A0A7W9SFD7_9FIRM</name>
<feature type="binding site" evidence="25">
    <location>
        <position position="317"/>
    </location>
    <ligand>
        <name>Mg(2+)</name>
        <dbReference type="ChEBI" id="CHEBI:18420"/>
        <label>1</label>
    </ligand>
</feature>
<keyword evidence="13 22" id="KW-0133">Cell shape</keyword>
<evidence type="ECO:0000256" key="2">
    <source>
        <dbReference type="ARBA" id="ARBA00003921"/>
    </source>
</evidence>
<dbReference type="GeneID" id="85014691"/>
<feature type="domain" description="ATP-grasp" evidence="27">
    <location>
        <begin position="145"/>
        <end position="350"/>
    </location>
</feature>
<dbReference type="AlphaFoldDB" id="A0A7W9SFD7"/>
<feature type="binding site" evidence="24">
    <location>
        <begin position="185"/>
        <end position="187"/>
    </location>
    <ligand>
        <name>ATP</name>
        <dbReference type="ChEBI" id="CHEBI:30616"/>
    </ligand>
</feature>
<keyword evidence="15 25" id="KW-0464">Manganese</keyword>
<dbReference type="GO" id="GO:0008716">
    <property type="term" value="F:D-alanine-D-alanine ligase activity"/>
    <property type="evidence" value="ECO:0007669"/>
    <property type="project" value="UniProtKB-UniRule"/>
</dbReference>
<dbReference type="InterPro" id="IPR011761">
    <property type="entry name" value="ATP-grasp"/>
</dbReference>
<comment type="catalytic activity">
    <reaction evidence="17 22">
        <text>2 D-alanine + ATP = D-alanyl-D-alanine + ADP + phosphate + H(+)</text>
        <dbReference type="Rhea" id="RHEA:11224"/>
        <dbReference type="ChEBI" id="CHEBI:15378"/>
        <dbReference type="ChEBI" id="CHEBI:30616"/>
        <dbReference type="ChEBI" id="CHEBI:43474"/>
        <dbReference type="ChEBI" id="CHEBI:57416"/>
        <dbReference type="ChEBI" id="CHEBI:57822"/>
        <dbReference type="ChEBI" id="CHEBI:456216"/>
        <dbReference type="EC" id="6.3.2.4"/>
    </reaction>
</comment>